<accession>A0A291B0V6</accession>
<dbReference type="KEGG" id="vg:65099890"/>
<sequence length="305" mass="34873">VNIENIKPTMANHIISAEKDEVFYGLDVNNIVLEVPKDKNSPNVWVDVRYNYPKNEAAGLNAKKDRIKIQTSELMSFGINRWEGKETSPAKMSFSMINRRLREDVRKGKEPTEEEQIDMEVEDETVDIIEKITEKIKSEMKKPEFIRAMGKKDGGKDLVKWNSAVDEIELIKRKEQDNGIDAVYLNVKIIEKENFAKTKFFVLDDNEEDGLRFIEQKKIIPKLTGTNCKVTPLLVIDSIFFLNKKPFLLIKAGDVIINSLINNSKKYSIHVHKRVKRGSQIDSKSFDSDNETSAIADSDSDSDSD</sequence>
<name>A0A291B0V6_9VIRU</name>
<dbReference type="Proteomes" id="UP000297192">
    <property type="component" value="Segment"/>
</dbReference>
<evidence type="ECO:0000256" key="1">
    <source>
        <dbReference type="SAM" id="MobiDB-lite"/>
    </source>
</evidence>
<dbReference type="GeneID" id="65099890"/>
<reference evidence="2" key="1">
    <citation type="journal article" date="2017" name="Arch. Virol.">
        <title>Complete genome sequence of shrimp hemocyte iridescent virus (SHIV) isolated from white leg shrimp, Litopenaeus vannamei.</title>
        <authorList>
            <person name="Qiu L."/>
            <person name="Chen M.M."/>
            <person name="Wang R.Y."/>
            <person name="Wan X.Y."/>
            <person name="Li C."/>
            <person name="Zhang Q.L."/>
            <person name="Dong X."/>
            <person name="Yang B."/>
            <person name="Xiang J.H."/>
            <person name="Huang J."/>
        </authorList>
    </citation>
    <scope>NUCLEOTIDE SEQUENCE [LARGE SCALE GENOMIC DNA]</scope>
    <source>
        <strain evidence="2">20141215</strain>
    </source>
</reference>
<protein>
    <submittedName>
        <fullName evidence="2">Uncharacterized protein</fullName>
    </submittedName>
</protein>
<evidence type="ECO:0000313" key="2">
    <source>
        <dbReference type="EMBL" id="ATE87127.1"/>
    </source>
</evidence>
<gene>
    <name evidence="2" type="primary">118R</name>
</gene>
<keyword evidence="3" id="KW-1185">Reference proteome</keyword>
<dbReference type="RefSeq" id="YP_010084870.1">
    <property type="nucleotide sequence ID" value="NC_055165.1"/>
</dbReference>
<feature type="non-terminal residue" evidence="2">
    <location>
        <position position="1"/>
    </location>
</feature>
<dbReference type="Pfam" id="PF10927">
    <property type="entry name" value="DUF2738"/>
    <property type="match status" value="1"/>
</dbReference>
<dbReference type="InterPro" id="IPR024416">
    <property type="entry name" value="DUF2738"/>
</dbReference>
<feature type="region of interest" description="Disordered" evidence="1">
    <location>
        <begin position="282"/>
        <end position="305"/>
    </location>
</feature>
<proteinExistence type="predicted"/>
<reference evidence="2" key="2">
    <citation type="journal article" date="2017" name="Sci. Rep.">
        <title>Characterization of a new member of Iridoviridae, Shrimp hemocyte iridescent virus (SHIV), found in white leg shrimp (Litopenaeus vannamei).</title>
        <authorList>
            <person name="Qiu L."/>
            <person name="Chen M.M."/>
            <person name="Wan X.Y."/>
            <person name="Li C."/>
            <person name="Zhang Q.L."/>
            <person name="Wang R.Y."/>
            <person name="Cheng D.Y."/>
            <person name="Dong X."/>
            <person name="Yang B."/>
            <person name="Wang X.H."/>
            <person name="Xiang J.H."/>
            <person name="Huang J."/>
        </authorList>
    </citation>
    <scope>NUCLEOTIDE SEQUENCE [LARGE SCALE GENOMIC DNA]</scope>
    <source>
        <strain evidence="2">20141215</strain>
    </source>
</reference>
<evidence type="ECO:0000313" key="3">
    <source>
        <dbReference type="Proteomes" id="UP000297192"/>
    </source>
</evidence>
<dbReference type="EMBL" id="MF599468">
    <property type="protein sequence ID" value="ATE87127.1"/>
    <property type="molecule type" value="Genomic_DNA"/>
</dbReference>
<organism evidence="2">
    <name type="scientific">Shrimp hemocyte iridescent virus</name>
    <dbReference type="NCBI Taxonomy" id="2039780"/>
    <lineage>
        <taxon>Viruses</taxon>
        <taxon>Varidnaviria</taxon>
        <taxon>Bamfordvirae</taxon>
        <taxon>Nucleocytoviricota</taxon>
        <taxon>Megaviricetes</taxon>
        <taxon>Pimascovirales</taxon>
        <taxon>Pimascovirales incertae sedis</taxon>
        <taxon>Iridoviridae</taxon>
        <taxon>Betairidovirinae</taxon>
        <taxon>Decapodiridovirus</taxon>
        <taxon>Decapodiridovirus litopenaeus1</taxon>
        <taxon>Decapod iridescent virus 1</taxon>
    </lineage>
</organism>